<sequence length="118" mass="12973">MEAMRAAALRVLLKCCPQELERVLRCNAAPEEHLGLPLSVISLADCEPELTEALFLRPLEVLSLLDDAAVQAQSVLKDTIEKQHTENEPHGNQTADAQIPLNVYDNVHVRLVGLPTSL</sequence>
<dbReference type="Pfam" id="PF26066">
    <property type="entry name" value="MCM9_N"/>
    <property type="match status" value="1"/>
</dbReference>
<dbReference type="AlphaFoldDB" id="A0AAD3DW09"/>
<gene>
    <name evidence="2" type="ORF">Agub_g9784</name>
</gene>
<name>A0AAD3DW09_9CHLO</name>
<dbReference type="EMBL" id="BMAR01000021">
    <property type="protein sequence ID" value="GFR48099.1"/>
    <property type="molecule type" value="Genomic_DNA"/>
</dbReference>
<dbReference type="Proteomes" id="UP001054857">
    <property type="component" value="Unassembled WGS sequence"/>
</dbReference>
<comment type="caution">
    <text evidence="2">The sequence shown here is derived from an EMBL/GenBank/DDBJ whole genome shotgun (WGS) entry which is preliminary data.</text>
</comment>
<keyword evidence="3" id="KW-1185">Reference proteome</keyword>
<feature type="domain" description="MCM9 N-terminal" evidence="1">
    <location>
        <begin position="17"/>
        <end position="115"/>
    </location>
</feature>
<evidence type="ECO:0000259" key="1">
    <source>
        <dbReference type="Pfam" id="PF26066"/>
    </source>
</evidence>
<organism evidence="2 3">
    <name type="scientific">Astrephomene gubernaculifera</name>
    <dbReference type="NCBI Taxonomy" id="47775"/>
    <lineage>
        <taxon>Eukaryota</taxon>
        <taxon>Viridiplantae</taxon>
        <taxon>Chlorophyta</taxon>
        <taxon>core chlorophytes</taxon>
        <taxon>Chlorophyceae</taxon>
        <taxon>CS clade</taxon>
        <taxon>Chlamydomonadales</taxon>
        <taxon>Astrephomenaceae</taxon>
        <taxon>Astrephomene</taxon>
    </lineage>
</organism>
<dbReference type="InterPro" id="IPR058768">
    <property type="entry name" value="MCM9_N"/>
</dbReference>
<protein>
    <recommendedName>
        <fullName evidence="1">MCM9 N-terminal domain-containing protein</fullName>
    </recommendedName>
</protein>
<feature type="non-terminal residue" evidence="2">
    <location>
        <position position="118"/>
    </location>
</feature>
<accession>A0AAD3DW09</accession>
<reference evidence="2 3" key="1">
    <citation type="journal article" date="2021" name="Sci. Rep.">
        <title>Genome sequencing of the multicellular alga Astrephomene provides insights into convergent evolution of germ-soma differentiation.</title>
        <authorList>
            <person name="Yamashita S."/>
            <person name="Yamamoto K."/>
            <person name="Matsuzaki R."/>
            <person name="Suzuki S."/>
            <person name="Yamaguchi H."/>
            <person name="Hirooka S."/>
            <person name="Minakuchi Y."/>
            <person name="Miyagishima S."/>
            <person name="Kawachi M."/>
            <person name="Toyoda A."/>
            <person name="Nozaki H."/>
        </authorList>
    </citation>
    <scope>NUCLEOTIDE SEQUENCE [LARGE SCALE GENOMIC DNA]</scope>
    <source>
        <strain evidence="2 3">NIES-4017</strain>
    </source>
</reference>
<evidence type="ECO:0000313" key="3">
    <source>
        <dbReference type="Proteomes" id="UP001054857"/>
    </source>
</evidence>
<evidence type="ECO:0000313" key="2">
    <source>
        <dbReference type="EMBL" id="GFR48099.1"/>
    </source>
</evidence>
<proteinExistence type="predicted"/>